<reference evidence="1 2" key="1">
    <citation type="submission" date="2019-03" db="EMBL/GenBank/DDBJ databases">
        <title>First draft genome of Liparis tanakae, snailfish: a comprehensive survey of snailfish specific genes.</title>
        <authorList>
            <person name="Kim W."/>
            <person name="Song I."/>
            <person name="Jeong J.-H."/>
            <person name="Kim D."/>
            <person name="Kim S."/>
            <person name="Ryu S."/>
            <person name="Song J.Y."/>
            <person name="Lee S.K."/>
        </authorList>
    </citation>
    <scope>NUCLEOTIDE SEQUENCE [LARGE SCALE GENOMIC DNA]</scope>
    <source>
        <tissue evidence="1">Muscle</tissue>
    </source>
</reference>
<sequence length="151" mass="17217">MSDRYFMPEAMPRSMPTSWMTQSAQCDCSIWVIPRHQHRREWLLGKVQLFIRQILHNLVSVNLHGNTHHTDVEVLWMGTSGVKLIHAYASLRLDEHPDDVGVVKLAHDRRLAQEVPPLTLYIAALQCLYGHGDLLLPRRSQAAAAHLAKLT</sequence>
<protein>
    <submittedName>
        <fullName evidence="1">Uncharacterized protein</fullName>
    </submittedName>
</protein>
<comment type="caution">
    <text evidence="1">The sequence shown here is derived from an EMBL/GenBank/DDBJ whole genome shotgun (WGS) entry which is preliminary data.</text>
</comment>
<accession>A0A4Z2IMU1</accession>
<evidence type="ECO:0000313" key="2">
    <source>
        <dbReference type="Proteomes" id="UP000314294"/>
    </source>
</evidence>
<keyword evidence="2" id="KW-1185">Reference proteome</keyword>
<evidence type="ECO:0000313" key="1">
    <source>
        <dbReference type="EMBL" id="TNN79360.1"/>
    </source>
</evidence>
<dbReference type="EMBL" id="SRLO01000065">
    <property type="protein sequence ID" value="TNN79360.1"/>
    <property type="molecule type" value="Genomic_DNA"/>
</dbReference>
<gene>
    <name evidence="1" type="ORF">EYF80_010384</name>
</gene>
<name>A0A4Z2IMU1_9TELE</name>
<organism evidence="1 2">
    <name type="scientific">Liparis tanakae</name>
    <name type="common">Tanaka's snailfish</name>
    <dbReference type="NCBI Taxonomy" id="230148"/>
    <lineage>
        <taxon>Eukaryota</taxon>
        <taxon>Metazoa</taxon>
        <taxon>Chordata</taxon>
        <taxon>Craniata</taxon>
        <taxon>Vertebrata</taxon>
        <taxon>Euteleostomi</taxon>
        <taxon>Actinopterygii</taxon>
        <taxon>Neopterygii</taxon>
        <taxon>Teleostei</taxon>
        <taxon>Neoteleostei</taxon>
        <taxon>Acanthomorphata</taxon>
        <taxon>Eupercaria</taxon>
        <taxon>Perciformes</taxon>
        <taxon>Cottioidei</taxon>
        <taxon>Cottales</taxon>
        <taxon>Liparidae</taxon>
        <taxon>Liparis</taxon>
    </lineage>
</organism>
<dbReference type="Proteomes" id="UP000314294">
    <property type="component" value="Unassembled WGS sequence"/>
</dbReference>
<dbReference type="AlphaFoldDB" id="A0A4Z2IMU1"/>
<proteinExistence type="predicted"/>